<keyword evidence="3" id="KW-0032">Aminotransferase</keyword>
<dbReference type="STRING" id="448386.A0A2V3J5Y0"/>
<sequence>MTLRPSKRASEVSPFIVMEVLRRANELEQKLQSEGAGKHQKVLRLEVGQPSTPPPQAVLDAVARASTSYTAALGIKELKEAISNHYASWYAVDVPCSAIAITTGSSGAFLAAFVSCFDADDRVAVAVPGYPCYRHVLRAVCAEVVEIAVDETTNFQPTVSQLQVEHDKKRLKGVVVASPSNPTGSVLSAEDLAALAKFCSENDIRLIVDEIYHGIGDAKHATAMALHKEIIVISSFSKYWCMTGFRVGWLATSDEELLSAVEKTLQNMCICAPSFSQHAAIAALSSECQPELAAHVKRYVNNQKVLADWLRRAGFEPFMPQGAFYLYARCREVLRRLEMKDSMQLCRTLLEQCHVACTPGVDFDVSRGNWYVRFSCCGSLADVTEAGERVLALVSKNTSTL</sequence>
<dbReference type="Pfam" id="PF00155">
    <property type="entry name" value="Aminotran_1_2"/>
    <property type="match status" value="1"/>
</dbReference>
<dbReference type="CDD" id="cd00609">
    <property type="entry name" value="AAT_like"/>
    <property type="match status" value="1"/>
</dbReference>
<dbReference type="Proteomes" id="UP000247409">
    <property type="component" value="Unassembled WGS sequence"/>
</dbReference>
<evidence type="ECO:0000256" key="3">
    <source>
        <dbReference type="ARBA" id="ARBA00022576"/>
    </source>
</evidence>
<dbReference type="GO" id="GO:0008483">
    <property type="term" value="F:transaminase activity"/>
    <property type="evidence" value="ECO:0007669"/>
    <property type="project" value="UniProtKB-KW"/>
</dbReference>
<dbReference type="InterPro" id="IPR004839">
    <property type="entry name" value="Aminotransferase_I/II_large"/>
</dbReference>
<evidence type="ECO:0000256" key="4">
    <source>
        <dbReference type="ARBA" id="ARBA00022679"/>
    </source>
</evidence>
<comment type="cofactor">
    <cofactor evidence="1">
        <name>pyridoxal 5'-phosphate</name>
        <dbReference type="ChEBI" id="CHEBI:597326"/>
    </cofactor>
</comment>
<keyword evidence="4" id="KW-0808">Transferase</keyword>
<dbReference type="InterPro" id="IPR050596">
    <property type="entry name" value="AspAT/PAT-like"/>
</dbReference>
<evidence type="ECO:0000256" key="2">
    <source>
        <dbReference type="ARBA" id="ARBA00007441"/>
    </source>
</evidence>
<dbReference type="InterPro" id="IPR015421">
    <property type="entry name" value="PyrdxlP-dep_Trfase_major"/>
</dbReference>
<evidence type="ECO:0000256" key="1">
    <source>
        <dbReference type="ARBA" id="ARBA00001933"/>
    </source>
</evidence>
<accession>A0A2V3J5Y0</accession>
<dbReference type="SUPFAM" id="SSF53383">
    <property type="entry name" value="PLP-dependent transferases"/>
    <property type="match status" value="1"/>
</dbReference>
<dbReference type="AlphaFoldDB" id="A0A2V3J5Y0"/>
<evidence type="ECO:0000313" key="7">
    <source>
        <dbReference type="EMBL" id="PXF49784.1"/>
    </source>
</evidence>
<dbReference type="Gene3D" id="3.40.640.10">
    <property type="entry name" value="Type I PLP-dependent aspartate aminotransferase-like (Major domain)"/>
    <property type="match status" value="1"/>
</dbReference>
<reference evidence="7 8" key="1">
    <citation type="journal article" date="2018" name="Mol. Biol. Evol.">
        <title>Analysis of the draft genome of the red seaweed Gracilariopsis chorda provides insights into genome size evolution in Rhodophyta.</title>
        <authorList>
            <person name="Lee J."/>
            <person name="Yang E.C."/>
            <person name="Graf L."/>
            <person name="Yang J.H."/>
            <person name="Qiu H."/>
            <person name="Zel Zion U."/>
            <person name="Chan C.X."/>
            <person name="Stephens T.G."/>
            <person name="Weber A.P.M."/>
            <person name="Boo G.H."/>
            <person name="Boo S.M."/>
            <person name="Kim K.M."/>
            <person name="Shin Y."/>
            <person name="Jung M."/>
            <person name="Lee S.J."/>
            <person name="Yim H.S."/>
            <person name="Lee J.H."/>
            <person name="Bhattacharya D."/>
            <person name="Yoon H.S."/>
        </authorList>
    </citation>
    <scope>NUCLEOTIDE SEQUENCE [LARGE SCALE GENOMIC DNA]</scope>
    <source>
        <strain evidence="7 8">SKKU-2015</strain>
        <tissue evidence="7">Whole body</tissue>
    </source>
</reference>
<gene>
    <name evidence="7" type="ORF">BWQ96_00436</name>
</gene>
<dbReference type="GO" id="GO:0006520">
    <property type="term" value="P:amino acid metabolic process"/>
    <property type="evidence" value="ECO:0007669"/>
    <property type="project" value="InterPro"/>
</dbReference>
<keyword evidence="5" id="KW-0663">Pyridoxal phosphate</keyword>
<protein>
    <submittedName>
        <fullName evidence="7">(5-formylfuran-3-yl)methyl phosphate transaminase</fullName>
    </submittedName>
</protein>
<feature type="domain" description="Aminotransferase class I/classII large" evidence="6">
    <location>
        <begin position="41"/>
        <end position="389"/>
    </location>
</feature>
<keyword evidence="8" id="KW-1185">Reference proteome</keyword>
<dbReference type="EMBL" id="NBIV01000002">
    <property type="protein sequence ID" value="PXF49784.1"/>
    <property type="molecule type" value="Genomic_DNA"/>
</dbReference>
<name>A0A2V3J5Y0_9FLOR</name>
<proteinExistence type="inferred from homology"/>
<organism evidence="7 8">
    <name type="scientific">Gracilariopsis chorda</name>
    <dbReference type="NCBI Taxonomy" id="448386"/>
    <lineage>
        <taxon>Eukaryota</taxon>
        <taxon>Rhodophyta</taxon>
        <taxon>Florideophyceae</taxon>
        <taxon>Rhodymeniophycidae</taxon>
        <taxon>Gracilariales</taxon>
        <taxon>Gracilariaceae</taxon>
        <taxon>Gracilariopsis</taxon>
    </lineage>
</organism>
<comment type="caution">
    <text evidence="7">The sequence shown here is derived from an EMBL/GenBank/DDBJ whole genome shotgun (WGS) entry which is preliminary data.</text>
</comment>
<evidence type="ECO:0000256" key="5">
    <source>
        <dbReference type="ARBA" id="ARBA00022898"/>
    </source>
</evidence>
<evidence type="ECO:0000313" key="8">
    <source>
        <dbReference type="Proteomes" id="UP000247409"/>
    </source>
</evidence>
<evidence type="ECO:0000259" key="6">
    <source>
        <dbReference type="Pfam" id="PF00155"/>
    </source>
</evidence>
<dbReference type="OrthoDB" id="7042322at2759"/>
<comment type="similarity">
    <text evidence="2">Belongs to the class-I pyridoxal-phosphate-dependent aminotransferase family.</text>
</comment>
<dbReference type="PANTHER" id="PTHR46383">
    <property type="entry name" value="ASPARTATE AMINOTRANSFERASE"/>
    <property type="match status" value="1"/>
</dbReference>
<dbReference type="PANTHER" id="PTHR46383:SF2">
    <property type="entry name" value="AMINOTRANSFERASE"/>
    <property type="match status" value="1"/>
</dbReference>
<dbReference type="InterPro" id="IPR015424">
    <property type="entry name" value="PyrdxlP-dep_Trfase"/>
</dbReference>
<dbReference type="GO" id="GO:0030170">
    <property type="term" value="F:pyridoxal phosphate binding"/>
    <property type="evidence" value="ECO:0007669"/>
    <property type="project" value="InterPro"/>
</dbReference>